<protein>
    <recommendedName>
        <fullName evidence="4">DUF1761 domain-containing protein</fullName>
    </recommendedName>
</protein>
<evidence type="ECO:0000256" key="1">
    <source>
        <dbReference type="SAM" id="Phobius"/>
    </source>
</evidence>
<organism evidence="2 3">
    <name type="scientific">Robiginitalea marina</name>
    <dbReference type="NCBI Taxonomy" id="2954105"/>
    <lineage>
        <taxon>Bacteria</taxon>
        <taxon>Pseudomonadati</taxon>
        <taxon>Bacteroidota</taxon>
        <taxon>Flavobacteriia</taxon>
        <taxon>Flavobacteriales</taxon>
        <taxon>Flavobacteriaceae</taxon>
        <taxon>Robiginitalea</taxon>
    </lineage>
</organism>
<feature type="transmembrane region" description="Helical" evidence="1">
    <location>
        <begin position="50"/>
        <end position="69"/>
    </location>
</feature>
<dbReference type="EMBL" id="JAMXIB010000004">
    <property type="protein sequence ID" value="MCO5724613.1"/>
    <property type="molecule type" value="Genomic_DNA"/>
</dbReference>
<feature type="transmembrane region" description="Helical" evidence="1">
    <location>
        <begin position="7"/>
        <end position="30"/>
    </location>
</feature>
<feature type="transmembrane region" description="Helical" evidence="1">
    <location>
        <begin position="81"/>
        <end position="101"/>
    </location>
</feature>
<dbReference type="RefSeq" id="WP_252740987.1">
    <property type="nucleotide sequence ID" value="NZ_JAMXIB010000004.1"/>
</dbReference>
<keyword evidence="1" id="KW-1133">Transmembrane helix</keyword>
<keyword evidence="1" id="KW-0812">Transmembrane</keyword>
<proteinExistence type="predicted"/>
<name>A0ABT1AZ23_9FLAO</name>
<gene>
    <name evidence="2" type="ORF">NG653_07075</name>
</gene>
<keyword evidence="3" id="KW-1185">Reference proteome</keyword>
<evidence type="ECO:0000313" key="3">
    <source>
        <dbReference type="Proteomes" id="UP001206312"/>
    </source>
</evidence>
<keyword evidence="1" id="KW-0472">Membrane</keyword>
<reference evidence="2 3" key="1">
    <citation type="submission" date="2022-06" db="EMBL/GenBank/DDBJ databases">
        <authorList>
            <person name="Xuan X."/>
        </authorList>
    </citation>
    <scope>NUCLEOTIDE SEQUENCE [LARGE SCALE GENOMIC DNA]</scope>
    <source>
        <strain evidence="2 3">2V75</strain>
    </source>
</reference>
<dbReference type="Proteomes" id="UP001206312">
    <property type="component" value="Unassembled WGS sequence"/>
</dbReference>
<evidence type="ECO:0008006" key="4">
    <source>
        <dbReference type="Google" id="ProtNLM"/>
    </source>
</evidence>
<accession>A0ABT1AZ23</accession>
<evidence type="ECO:0000313" key="2">
    <source>
        <dbReference type="EMBL" id="MCO5724613.1"/>
    </source>
</evidence>
<feature type="transmembrane region" description="Helical" evidence="1">
    <location>
        <begin position="113"/>
        <end position="134"/>
    </location>
</feature>
<sequence length="143" mass="15579">MFSKQNLLATLAATVTMFVLGYLIWGIAAVSFFEAHTITNVMKPDAEMNMVFIFIGNLFACFGMSTLYGKWARGHHSFTEGFTFGAWIGFIIGVGMGLLWLGTSNLMDTTGHLVEAVLDIVFYGFVGVVISLVYKAASPKEAS</sequence>
<comment type="caution">
    <text evidence="2">The sequence shown here is derived from an EMBL/GenBank/DDBJ whole genome shotgun (WGS) entry which is preliminary data.</text>
</comment>